<keyword evidence="3" id="KW-1185">Reference proteome</keyword>
<feature type="region of interest" description="Disordered" evidence="1">
    <location>
        <begin position="32"/>
        <end position="86"/>
    </location>
</feature>
<feature type="compositionally biased region" description="Low complexity" evidence="1">
    <location>
        <begin position="138"/>
        <end position="153"/>
    </location>
</feature>
<dbReference type="VEuPathDB" id="FungiDB:BD410DRAFT_636985"/>
<reference evidence="2 3" key="1">
    <citation type="submission" date="2018-06" db="EMBL/GenBank/DDBJ databases">
        <title>A transcriptomic atlas of mushroom development highlights an independent origin of complex multicellularity.</title>
        <authorList>
            <consortium name="DOE Joint Genome Institute"/>
            <person name="Krizsan K."/>
            <person name="Almasi E."/>
            <person name="Merenyi Z."/>
            <person name="Sahu N."/>
            <person name="Viragh M."/>
            <person name="Koszo T."/>
            <person name="Mondo S."/>
            <person name="Kiss B."/>
            <person name="Balint B."/>
            <person name="Kues U."/>
            <person name="Barry K."/>
            <person name="Hegedus J.C."/>
            <person name="Henrissat B."/>
            <person name="Johnson J."/>
            <person name="Lipzen A."/>
            <person name="Ohm R."/>
            <person name="Nagy I."/>
            <person name="Pangilinan J."/>
            <person name="Yan J."/>
            <person name="Xiong Y."/>
            <person name="Grigoriev I.V."/>
            <person name="Hibbett D.S."/>
            <person name="Nagy L.G."/>
        </authorList>
    </citation>
    <scope>NUCLEOTIDE SEQUENCE [LARGE SCALE GENOMIC DNA]</scope>
    <source>
        <strain evidence="2 3">SZMC22713</strain>
    </source>
</reference>
<dbReference type="AlphaFoldDB" id="A0A4Y7QCD4"/>
<evidence type="ECO:0000313" key="2">
    <source>
        <dbReference type="EMBL" id="TDL25357.1"/>
    </source>
</evidence>
<sequence length="211" mass="22526">MLSMTMTETRSIRTTKMVVAWILPSISPLPLLSMPSSPSRSSGSPEASPPHHIYRDGVTKAVLRPPHSSASGSVQSTSSYSAPPLPLLPPLSIASSSGSRSDAGEKYVDAATGAPLARKPPTSLRLSNEQQHFSRVRSPLSPTSPLSPSSTSSFALSQTVRDPATGAPIHQHLHLYPQQPYSDQLPLSPPPAHKTTRCTFCRITITTRSTI</sequence>
<feature type="region of interest" description="Disordered" evidence="1">
    <location>
        <begin position="111"/>
        <end position="156"/>
    </location>
</feature>
<name>A0A4Y7QCD4_9AGAM</name>
<dbReference type="EMBL" id="ML170164">
    <property type="protein sequence ID" value="TDL25357.1"/>
    <property type="molecule type" value="Genomic_DNA"/>
</dbReference>
<organism evidence="2 3">
    <name type="scientific">Rickenella mellea</name>
    <dbReference type="NCBI Taxonomy" id="50990"/>
    <lineage>
        <taxon>Eukaryota</taxon>
        <taxon>Fungi</taxon>
        <taxon>Dikarya</taxon>
        <taxon>Basidiomycota</taxon>
        <taxon>Agaricomycotina</taxon>
        <taxon>Agaricomycetes</taxon>
        <taxon>Hymenochaetales</taxon>
        <taxon>Rickenellaceae</taxon>
        <taxon>Rickenella</taxon>
    </lineage>
</organism>
<feature type="compositionally biased region" description="Low complexity" evidence="1">
    <location>
        <begin position="32"/>
        <end position="46"/>
    </location>
</feature>
<proteinExistence type="predicted"/>
<feature type="compositionally biased region" description="Low complexity" evidence="1">
    <location>
        <begin position="68"/>
        <end position="82"/>
    </location>
</feature>
<evidence type="ECO:0000313" key="3">
    <source>
        <dbReference type="Proteomes" id="UP000294933"/>
    </source>
</evidence>
<feature type="compositionally biased region" description="Polar residues" evidence="1">
    <location>
        <begin position="124"/>
        <end position="133"/>
    </location>
</feature>
<evidence type="ECO:0000256" key="1">
    <source>
        <dbReference type="SAM" id="MobiDB-lite"/>
    </source>
</evidence>
<gene>
    <name evidence="2" type="ORF">BD410DRAFT_636985</name>
</gene>
<accession>A0A4Y7QCD4</accession>
<protein>
    <submittedName>
        <fullName evidence="2">Uncharacterized protein</fullName>
    </submittedName>
</protein>
<dbReference type="Proteomes" id="UP000294933">
    <property type="component" value="Unassembled WGS sequence"/>
</dbReference>